<dbReference type="PANTHER" id="PTHR43053">
    <property type="entry name" value="GLYCOSIDASE FAMILY 31"/>
    <property type="match status" value="1"/>
</dbReference>
<dbReference type="InterPro" id="IPR000111">
    <property type="entry name" value="Glyco_hydro_27/36_CS"/>
</dbReference>
<accession>A0A7W4YNB2</accession>
<dbReference type="PROSITE" id="PS00512">
    <property type="entry name" value="ALPHA_GALACTOSIDASE"/>
    <property type="match status" value="1"/>
</dbReference>
<dbReference type="InterPro" id="IPR013785">
    <property type="entry name" value="Aldolase_TIM"/>
</dbReference>
<dbReference type="Proteomes" id="UP000529310">
    <property type="component" value="Unassembled WGS sequence"/>
</dbReference>
<dbReference type="InterPro" id="IPR038417">
    <property type="entry name" value="Alpga-gal_N_sf"/>
</dbReference>
<dbReference type="InterPro" id="IPR017853">
    <property type="entry name" value="GH"/>
</dbReference>
<keyword evidence="4 7" id="KW-0326">Glycosidase</keyword>
<evidence type="ECO:0000256" key="1">
    <source>
        <dbReference type="ARBA" id="ARBA00001255"/>
    </source>
</evidence>
<protein>
    <recommendedName>
        <fullName evidence="2">alpha-galactosidase</fullName>
        <ecNumber evidence="2">3.2.1.22</ecNumber>
    </recommendedName>
</protein>
<reference evidence="7 8" key="1">
    <citation type="submission" date="2020-08" db="EMBL/GenBank/DDBJ databases">
        <title>Sequencing the genomes of 1000 actinobacteria strains.</title>
        <authorList>
            <person name="Klenk H.-P."/>
        </authorList>
    </citation>
    <scope>NUCLEOTIDE SEQUENCE [LARGE SCALE GENOMIC DNA]</scope>
    <source>
        <strain evidence="7 8">DSM 27099</strain>
    </source>
</reference>
<evidence type="ECO:0000256" key="2">
    <source>
        <dbReference type="ARBA" id="ARBA00012755"/>
    </source>
</evidence>
<dbReference type="InterPro" id="IPR031705">
    <property type="entry name" value="Glyco_hydro_36_C"/>
</dbReference>
<keyword evidence="8" id="KW-1185">Reference proteome</keyword>
<dbReference type="PANTHER" id="PTHR43053:SF3">
    <property type="entry name" value="ALPHA-GALACTOSIDASE C-RELATED"/>
    <property type="match status" value="1"/>
</dbReference>
<feature type="domain" description="Glycosyl hydrolase family 36 C-terminal" evidence="5">
    <location>
        <begin position="592"/>
        <end position="672"/>
    </location>
</feature>
<dbReference type="InterPro" id="IPR002252">
    <property type="entry name" value="Glyco_hydro_36"/>
</dbReference>
<dbReference type="RefSeq" id="WP_165139259.1">
    <property type="nucleotide sequence ID" value="NZ_CP049255.1"/>
</dbReference>
<evidence type="ECO:0000256" key="3">
    <source>
        <dbReference type="ARBA" id="ARBA00022801"/>
    </source>
</evidence>
<comment type="caution">
    <text evidence="7">The sequence shown here is derived from an EMBL/GenBank/DDBJ whole genome shotgun (WGS) entry which is preliminary data.</text>
</comment>
<gene>
    <name evidence="7" type="ORF">FHX49_001978</name>
</gene>
<dbReference type="Pfam" id="PF16874">
    <property type="entry name" value="Glyco_hydro_36C"/>
    <property type="match status" value="1"/>
</dbReference>
<dbReference type="Gene3D" id="2.60.40.1180">
    <property type="entry name" value="Golgi alpha-mannosidase II"/>
    <property type="match status" value="1"/>
</dbReference>
<evidence type="ECO:0000313" key="7">
    <source>
        <dbReference type="EMBL" id="MBB2976404.1"/>
    </source>
</evidence>
<comment type="catalytic activity">
    <reaction evidence="1">
        <text>Hydrolysis of terminal, non-reducing alpha-D-galactose residues in alpha-D-galactosides, including galactose oligosaccharides, galactomannans and galactolipids.</text>
        <dbReference type="EC" id="3.2.1.22"/>
    </reaction>
</comment>
<dbReference type="AlphaFoldDB" id="A0A7W4YNB2"/>
<dbReference type="Pfam" id="PF02065">
    <property type="entry name" value="Melibiase"/>
    <property type="match status" value="1"/>
</dbReference>
<keyword evidence="3 7" id="KW-0378">Hydrolase</keyword>
<sequence>MIHHLRAAGVSLVVDSRGTEVPVIVHWGRDLGALADSDLHNLVDATVELNPPSSIDRPPRFSLIAGLHEGWSGHPVVAFTEAAGTPRHRETARRENVITSISEWPESSVTTRLELTVQGLLLASHVVHNESASAITLTSAAIALPVPDRARELLDFTGLWSRERQPQRQQPGLGVWLRESRHGRGGHDDAFLMAAGTPGFGFSSGEVWATHVAWSGDTQQWFERSALGTTVLGAGERRPPVTLAPGHSVETPTVVAAWSDQGLDGISSRVHPWVRSWSTHASPRPVTLNTWEAVYFDHSIDRLAPLVDRAADVGVERFVLDDGWFSGRSDDKRALGDWTVDTTTWPDGLSPLIERVEARGMQFGLWVEPEMISSDSELARAHPEWIMSGQDAVTWRWQHVLNLAAPGAETHVRDALDALLREYPIKYLKWDHNRDLLVDESHEQVLALYRILDELRRLHPQVEIESCASGGARIDLGILPRVDRVWTSDTNDPLERQRIQRYTGILIPPEYLGSHLGDARAHTSGRTSSLAFRFATAFFGHAGIESDLTRLDRDDLEIIRRWIEVHRTHRALLHSGKVVHVDEPDPAVVVHGVVATDLSEAVFSYALIAAAETAVPPRLRMPHLDANRRYRVERLDIGASPHSLADAPPPWLEGGVEATGRVLGEVGLAMPGLLPGEAQLFAVRAIQ</sequence>
<dbReference type="EMBL" id="JACHWQ010000005">
    <property type="protein sequence ID" value="MBB2976404.1"/>
    <property type="molecule type" value="Genomic_DNA"/>
</dbReference>
<proteinExistence type="predicted"/>
<dbReference type="GO" id="GO:0016052">
    <property type="term" value="P:carbohydrate catabolic process"/>
    <property type="evidence" value="ECO:0007669"/>
    <property type="project" value="InterPro"/>
</dbReference>
<feature type="domain" description="Glycosyl hydrolase family 36 N-terminal" evidence="6">
    <location>
        <begin position="22"/>
        <end position="236"/>
    </location>
</feature>
<dbReference type="InterPro" id="IPR050985">
    <property type="entry name" value="Alpha-glycosidase_related"/>
</dbReference>
<evidence type="ECO:0000256" key="4">
    <source>
        <dbReference type="ARBA" id="ARBA00023295"/>
    </source>
</evidence>
<dbReference type="PRINTS" id="PR00743">
    <property type="entry name" value="GLHYDRLASE36"/>
</dbReference>
<evidence type="ECO:0000259" key="6">
    <source>
        <dbReference type="Pfam" id="PF16875"/>
    </source>
</evidence>
<dbReference type="FunFam" id="3.20.20.70:FF:000118">
    <property type="entry name" value="Alpha-galactosidase"/>
    <property type="match status" value="1"/>
</dbReference>
<name>A0A7W4YNB2_9MICO</name>
<dbReference type="Gene3D" id="2.70.98.60">
    <property type="entry name" value="alpha-galactosidase from lactobacil brevis"/>
    <property type="match status" value="1"/>
</dbReference>
<dbReference type="Gene3D" id="3.20.20.70">
    <property type="entry name" value="Aldolase class I"/>
    <property type="match status" value="1"/>
</dbReference>
<dbReference type="SUPFAM" id="SSF51445">
    <property type="entry name" value="(Trans)glycosidases"/>
    <property type="match status" value="1"/>
</dbReference>
<organism evidence="7 8">
    <name type="scientific">Microbacterium endophyticum</name>
    <dbReference type="NCBI Taxonomy" id="1526412"/>
    <lineage>
        <taxon>Bacteria</taxon>
        <taxon>Bacillati</taxon>
        <taxon>Actinomycetota</taxon>
        <taxon>Actinomycetes</taxon>
        <taxon>Micrococcales</taxon>
        <taxon>Microbacteriaceae</taxon>
        <taxon>Microbacterium</taxon>
    </lineage>
</organism>
<dbReference type="EC" id="3.2.1.22" evidence="2"/>
<dbReference type="Pfam" id="PF16875">
    <property type="entry name" value="Glyco_hydro_36N"/>
    <property type="match status" value="1"/>
</dbReference>
<evidence type="ECO:0000313" key="8">
    <source>
        <dbReference type="Proteomes" id="UP000529310"/>
    </source>
</evidence>
<dbReference type="GO" id="GO:0004557">
    <property type="term" value="F:alpha-galactosidase activity"/>
    <property type="evidence" value="ECO:0007669"/>
    <property type="project" value="UniProtKB-EC"/>
</dbReference>
<dbReference type="InterPro" id="IPR031704">
    <property type="entry name" value="Glyco_hydro_36_N"/>
</dbReference>
<dbReference type="InterPro" id="IPR013780">
    <property type="entry name" value="Glyco_hydro_b"/>
</dbReference>
<evidence type="ECO:0000259" key="5">
    <source>
        <dbReference type="Pfam" id="PF16874"/>
    </source>
</evidence>
<dbReference type="CDD" id="cd14791">
    <property type="entry name" value="GH36"/>
    <property type="match status" value="1"/>
</dbReference>